<dbReference type="GeneID" id="54290605"/>
<sequence>MDSTAIDKISPSSCIRVVPYSAILADTEEARNNEACVASRNATRYNTCMHLLDEIETQVPTTTTFEHRVPPWAPYRYTIWQPLIARSQQMSESHIFKIPSYLYEDLMKCHAHWIRYNALDEEQITEIAEMWESSKASSGICKLFEADSIKRWFFRLDRMSTKDSAFPDPSVQSLHDIIKRICTSHRGCDSLKHELATSGTMELILNPWDETIHAEFEYRCFVPPPAARGVENATAQDFRLTGIAQYRWFKPLSLPDGMSVEELANKVTEGAKAVLDDIVTYATKEIDPEVLQMLVTSGFVFDVFIRDGKRVELIELNPFGANGMILGRQQCLATIENCATGRYITVRAASEEQHITGNPTHSTESSAYRGK</sequence>
<organism evidence="1 2">
    <name type="scientific">Aaosphaeria arxii CBS 175.79</name>
    <dbReference type="NCBI Taxonomy" id="1450172"/>
    <lineage>
        <taxon>Eukaryota</taxon>
        <taxon>Fungi</taxon>
        <taxon>Dikarya</taxon>
        <taxon>Ascomycota</taxon>
        <taxon>Pezizomycotina</taxon>
        <taxon>Dothideomycetes</taxon>
        <taxon>Pleosporomycetidae</taxon>
        <taxon>Pleosporales</taxon>
        <taxon>Pleosporales incertae sedis</taxon>
        <taxon>Aaosphaeria</taxon>
    </lineage>
</organism>
<dbReference type="AlphaFoldDB" id="A0A6A5XMF4"/>
<evidence type="ECO:0000313" key="2">
    <source>
        <dbReference type="Proteomes" id="UP000799778"/>
    </source>
</evidence>
<evidence type="ECO:0008006" key="3">
    <source>
        <dbReference type="Google" id="ProtNLM"/>
    </source>
</evidence>
<dbReference type="RefSeq" id="XP_033382764.1">
    <property type="nucleotide sequence ID" value="XM_033533208.1"/>
</dbReference>
<protein>
    <recommendedName>
        <fullName evidence="3">Cell division cycle protein 123</fullName>
    </recommendedName>
</protein>
<dbReference type="OrthoDB" id="360540at2759"/>
<accession>A0A6A5XMF4</accession>
<evidence type="ECO:0000313" key="1">
    <source>
        <dbReference type="EMBL" id="KAF2014425.1"/>
    </source>
</evidence>
<keyword evidence="2" id="KW-1185">Reference proteome</keyword>
<name>A0A6A5XMF4_9PLEO</name>
<proteinExistence type="predicted"/>
<gene>
    <name evidence="1" type="ORF">BU24DRAFT_481867</name>
</gene>
<reference evidence="1" key="1">
    <citation type="journal article" date="2020" name="Stud. Mycol.">
        <title>101 Dothideomycetes genomes: a test case for predicting lifestyles and emergence of pathogens.</title>
        <authorList>
            <person name="Haridas S."/>
            <person name="Albert R."/>
            <person name="Binder M."/>
            <person name="Bloem J."/>
            <person name="Labutti K."/>
            <person name="Salamov A."/>
            <person name="Andreopoulos B."/>
            <person name="Baker S."/>
            <person name="Barry K."/>
            <person name="Bills G."/>
            <person name="Bluhm B."/>
            <person name="Cannon C."/>
            <person name="Castanera R."/>
            <person name="Culley D."/>
            <person name="Daum C."/>
            <person name="Ezra D."/>
            <person name="Gonzalez J."/>
            <person name="Henrissat B."/>
            <person name="Kuo A."/>
            <person name="Liang C."/>
            <person name="Lipzen A."/>
            <person name="Lutzoni F."/>
            <person name="Magnuson J."/>
            <person name="Mondo S."/>
            <person name="Nolan M."/>
            <person name="Ohm R."/>
            <person name="Pangilinan J."/>
            <person name="Park H.-J."/>
            <person name="Ramirez L."/>
            <person name="Alfaro M."/>
            <person name="Sun H."/>
            <person name="Tritt A."/>
            <person name="Yoshinaga Y."/>
            <person name="Zwiers L.-H."/>
            <person name="Turgeon B."/>
            <person name="Goodwin S."/>
            <person name="Spatafora J."/>
            <person name="Crous P."/>
            <person name="Grigoriev I."/>
        </authorList>
    </citation>
    <scope>NUCLEOTIDE SEQUENCE</scope>
    <source>
        <strain evidence="1">CBS 175.79</strain>
    </source>
</reference>
<dbReference type="EMBL" id="ML978070">
    <property type="protein sequence ID" value="KAF2014425.1"/>
    <property type="molecule type" value="Genomic_DNA"/>
</dbReference>
<dbReference type="Proteomes" id="UP000799778">
    <property type="component" value="Unassembled WGS sequence"/>
</dbReference>